<dbReference type="RefSeq" id="WP_160887979.1">
    <property type="nucleotide sequence ID" value="NZ_WURB01000029.1"/>
</dbReference>
<evidence type="ECO:0000313" key="2">
    <source>
        <dbReference type="EMBL" id="MXQ14250.1"/>
    </source>
</evidence>
<sequence>MIHSLAPCFTGTFVRFKDGLALPGEHPSSIPCRDLLDAGVTEGLMDRFAEVHPGGDRRALVSMWAQWHFGALIIPTTAAIVFLDRDLPVALDQVSIALHEGGQTAAIVLPDDGASQRAGGTNRFARLFSGHVEPLIRHLADRFRVSPRMLWNNAADIFEWTLQQARADDRANPAALDEGRGLLESRASADGQGSPMGGLIKYLPHENERIRRRKLCCLRYLLPGVECCGGICPTPPKATR</sequence>
<keyword evidence="3" id="KW-1185">Reference proteome</keyword>
<name>A0A7X3MW81_9HYPH</name>
<evidence type="ECO:0000313" key="3">
    <source>
        <dbReference type="Proteomes" id="UP000436483"/>
    </source>
</evidence>
<dbReference type="InterPro" id="IPR008090">
    <property type="entry name" value="Fe_iron_reduct"/>
</dbReference>
<proteinExistence type="predicted"/>
<evidence type="ECO:0000259" key="1">
    <source>
        <dbReference type="Pfam" id="PF06276"/>
    </source>
</evidence>
<reference evidence="2 3" key="1">
    <citation type="submission" date="2019-12" db="EMBL/GenBank/DDBJ databases">
        <authorList>
            <person name="Yuan C.-G."/>
        </authorList>
    </citation>
    <scope>NUCLEOTIDE SEQUENCE [LARGE SCALE GENOMIC DNA]</scope>
    <source>
        <strain evidence="2 3">KCTC 23863</strain>
    </source>
</reference>
<dbReference type="NCBIfam" id="TIGR03951">
    <property type="entry name" value="Fe_III_red_FhuF"/>
    <property type="match status" value="1"/>
</dbReference>
<gene>
    <name evidence="2" type="primary">fhuF</name>
    <name evidence="2" type="ORF">GR328_22905</name>
</gene>
<dbReference type="EMBL" id="WURB01000029">
    <property type="protein sequence ID" value="MXQ14250.1"/>
    <property type="molecule type" value="Genomic_DNA"/>
</dbReference>
<reference evidence="2 3" key="2">
    <citation type="submission" date="2020-01" db="EMBL/GenBank/DDBJ databases">
        <title>Microvirga sp. nov., an arsenate reduction bacterium isolated from Tibet hotspring sediments.</title>
        <authorList>
            <person name="Xian W.-D."/>
            <person name="Li W.-J."/>
        </authorList>
    </citation>
    <scope>NUCLEOTIDE SEQUENCE [LARGE SCALE GENOMIC DNA]</scope>
    <source>
        <strain evidence="2 3">KCTC 23863</strain>
    </source>
</reference>
<dbReference type="GO" id="GO:0003824">
    <property type="term" value="F:catalytic activity"/>
    <property type="evidence" value="ECO:0007669"/>
    <property type="project" value="UniProtKB-ARBA"/>
</dbReference>
<dbReference type="Proteomes" id="UP000436483">
    <property type="component" value="Unassembled WGS sequence"/>
</dbReference>
<protein>
    <submittedName>
        <fullName evidence="2">Siderophore-iron reductase FhuF</fullName>
    </submittedName>
</protein>
<comment type="caution">
    <text evidence="2">The sequence shown here is derived from an EMBL/GenBank/DDBJ whole genome shotgun (WGS) entry which is preliminary data.</text>
</comment>
<accession>A0A7X3MW81</accession>
<dbReference type="InterPro" id="IPR022770">
    <property type="entry name" value="IucA/IucC-like_C"/>
</dbReference>
<dbReference type="AlphaFoldDB" id="A0A7X3MW81"/>
<dbReference type="OrthoDB" id="8993954at2"/>
<dbReference type="Pfam" id="PF06276">
    <property type="entry name" value="FhuF"/>
    <property type="match status" value="1"/>
</dbReference>
<feature type="domain" description="Aerobactin siderophore biosynthesis IucA/IucC-like C-terminal" evidence="1">
    <location>
        <begin position="62"/>
        <end position="180"/>
    </location>
</feature>
<organism evidence="2 3">
    <name type="scientific">Microvirga makkahensis</name>
    <dbReference type="NCBI Taxonomy" id="1128670"/>
    <lineage>
        <taxon>Bacteria</taxon>
        <taxon>Pseudomonadati</taxon>
        <taxon>Pseudomonadota</taxon>
        <taxon>Alphaproteobacteria</taxon>
        <taxon>Hyphomicrobiales</taxon>
        <taxon>Methylobacteriaceae</taxon>
        <taxon>Microvirga</taxon>
    </lineage>
</organism>
<dbReference type="PRINTS" id="PR01714">
    <property type="entry name" value="2FE2SRDCTASE"/>
</dbReference>